<keyword evidence="3" id="KW-1185">Reference proteome</keyword>
<keyword evidence="1" id="KW-0175">Coiled coil</keyword>
<evidence type="ECO:0000313" key="2">
    <source>
        <dbReference type="EMBL" id="PYF06182.1"/>
    </source>
</evidence>
<dbReference type="OrthoDB" id="2915149at2"/>
<name>A0A318TMU7_9BACL</name>
<gene>
    <name evidence="2" type="ORF">BJ095_11111</name>
</gene>
<comment type="caution">
    <text evidence="2">The sequence shown here is derived from an EMBL/GenBank/DDBJ whole genome shotgun (WGS) entry which is preliminary data.</text>
</comment>
<proteinExistence type="predicted"/>
<evidence type="ECO:0000256" key="1">
    <source>
        <dbReference type="SAM" id="Coils"/>
    </source>
</evidence>
<dbReference type="AlphaFoldDB" id="A0A318TMU7"/>
<reference evidence="2 3" key="1">
    <citation type="submission" date="2018-06" db="EMBL/GenBank/DDBJ databases">
        <title>Genomic Encyclopedia of Archaeal and Bacterial Type Strains, Phase II (KMG-II): from individual species to whole genera.</title>
        <authorList>
            <person name="Goeker M."/>
        </authorList>
    </citation>
    <scope>NUCLEOTIDE SEQUENCE [LARGE SCALE GENOMIC DNA]</scope>
    <source>
        <strain evidence="2 3">KACC 16626</strain>
    </source>
</reference>
<accession>A0A318TMU7</accession>
<sequence length="238" mass="28256">MARKLTLSEKEVEEIIGLYKTEKNQMGRIEYLEVFRFNKELYEEGRVKSSMSDDFWRKKGRLGKIKIDEANEIFRHKLDTSEDSKILIPSVSDVIYKNNGDINTLLNELIPIEKELFNSIQRENKFKIANKKLEEQMMKLKQNNHTLNKRVEILEDTLFKIFRFSSFENVPIINFLEIGEEESELVKEALNGMFERPTEFINWYSEQSLQNEKKQNSKIVEITEGNKISNKIKSRYRT</sequence>
<dbReference type="Proteomes" id="UP000247416">
    <property type="component" value="Unassembled WGS sequence"/>
</dbReference>
<protein>
    <submittedName>
        <fullName evidence="2">Uncharacterized protein</fullName>
    </submittedName>
</protein>
<feature type="coiled-coil region" evidence="1">
    <location>
        <begin position="123"/>
        <end position="157"/>
    </location>
</feature>
<organism evidence="2 3">
    <name type="scientific">Ureibacillus chungkukjangi</name>
    <dbReference type="NCBI Taxonomy" id="1202712"/>
    <lineage>
        <taxon>Bacteria</taxon>
        <taxon>Bacillati</taxon>
        <taxon>Bacillota</taxon>
        <taxon>Bacilli</taxon>
        <taxon>Bacillales</taxon>
        <taxon>Caryophanaceae</taxon>
        <taxon>Ureibacillus</taxon>
    </lineage>
</organism>
<dbReference type="RefSeq" id="WP_107935044.1">
    <property type="nucleotide sequence ID" value="NZ_CP085009.1"/>
</dbReference>
<dbReference type="EMBL" id="QJTJ01000011">
    <property type="protein sequence ID" value="PYF06182.1"/>
    <property type="molecule type" value="Genomic_DNA"/>
</dbReference>
<evidence type="ECO:0000313" key="3">
    <source>
        <dbReference type="Proteomes" id="UP000247416"/>
    </source>
</evidence>